<feature type="domain" description="3-hydroxyacyl-CoA dehydrogenase NAD binding" evidence="5">
    <location>
        <begin position="19"/>
        <end position="100"/>
    </location>
</feature>
<reference evidence="6 7" key="1">
    <citation type="submission" date="2020-08" db="EMBL/GenBank/DDBJ databases">
        <title>Genomic Encyclopedia of Type Strains, Phase IV (KMG-IV): sequencing the most valuable type-strain genomes for metagenomic binning, comparative biology and taxonomic classification.</title>
        <authorList>
            <person name="Goeker M."/>
        </authorList>
    </citation>
    <scope>NUCLEOTIDE SEQUENCE [LARGE SCALE GENOMIC DNA]</scope>
    <source>
        <strain evidence="6 7">DSM 44197</strain>
    </source>
</reference>
<dbReference type="AlphaFoldDB" id="A0A7W3QMK7"/>
<evidence type="ECO:0000259" key="5">
    <source>
        <dbReference type="Pfam" id="PF02737"/>
    </source>
</evidence>
<dbReference type="GO" id="GO:0070403">
    <property type="term" value="F:NAD+ binding"/>
    <property type="evidence" value="ECO:0007669"/>
    <property type="project" value="InterPro"/>
</dbReference>
<gene>
    <name evidence="6" type="ORF">HNR61_004247</name>
</gene>
<feature type="domain" description="3-hydroxyacyl-CoA dehydrogenase C-terminal" evidence="4">
    <location>
        <begin position="107"/>
        <end position="165"/>
    </location>
</feature>
<dbReference type="SUPFAM" id="SSF48179">
    <property type="entry name" value="6-phosphogluconate dehydrogenase C-terminal domain-like"/>
    <property type="match status" value="1"/>
</dbReference>
<sequence length="171" mass="18267">MPVERAARLPESVTVVDALAEFDEHCPPGTVIATNTSALPVDHLAAALTRHPERFLGAHFFFPAPREPLCEMQRGSATAAWALRGARDVIESWGMRCLVIDGTVAGSVASRLFGVLVAEAMRLRGAGAATAEDIDLLCEQGLGQAMGPLRSMELIGRDTVLRAMRHGGLRP</sequence>
<evidence type="ECO:0000256" key="1">
    <source>
        <dbReference type="ARBA" id="ARBA00005086"/>
    </source>
</evidence>
<dbReference type="GO" id="GO:0008691">
    <property type="term" value="F:3-hydroxybutyryl-CoA dehydrogenase activity"/>
    <property type="evidence" value="ECO:0007669"/>
    <property type="project" value="TreeGrafter"/>
</dbReference>
<dbReference type="EMBL" id="JACJIA010000005">
    <property type="protein sequence ID" value="MBA8952601.1"/>
    <property type="molecule type" value="Genomic_DNA"/>
</dbReference>
<dbReference type="Pfam" id="PF02737">
    <property type="entry name" value="3HCDH_N"/>
    <property type="match status" value="1"/>
</dbReference>
<name>A0A7W3QMK7_ACTNM</name>
<dbReference type="InterPro" id="IPR008927">
    <property type="entry name" value="6-PGluconate_DH-like_C_sf"/>
</dbReference>
<dbReference type="InterPro" id="IPR006176">
    <property type="entry name" value="3-OHacyl-CoA_DH_NAD-bd"/>
</dbReference>
<comment type="similarity">
    <text evidence="2">Belongs to the 3-hydroxyacyl-CoA dehydrogenase family.</text>
</comment>
<comment type="pathway">
    <text evidence="1">Lipid metabolism; butanoate metabolism.</text>
</comment>
<comment type="caution">
    <text evidence="6">The sequence shown here is derived from an EMBL/GenBank/DDBJ whole genome shotgun (WGS) entry which is preliminary data.</text>
</comment>
<evidence type="ECO:0000256" key="3">
    <source>
        <dbReference type="ARBA" id="ARBA00023002"/>
    </source>
</evidence>
<evidence type="ECO:0000259" key="4">
    <source>
        <dbReference type="Pfam" id="PF00725"/>
    </source>
</evidence>
<proteinExistence type="inferred from homology"/>
<dbReference type="InterPro" id="IPR036291">
    <property type="entry name" value="NAD(P)-bd_dom_sf"/>
</dbReference>
<evidence type="ECO:0000256" key="2">
    <source>
        <dbReference type="ARBA" id="ARBA00009463"/>
    </source>
</evidence>
<dbReference type="Proteomes" id="UP000572680">
    <property type="component" value="Unassembled WGS sequence"/>
</dbReference>
<dbReference type="RefSeq" id="WP_182844873.1">
    <property type="nucleotide sequence ID" value="NZ_BAAALP010000005.1"/>
</dbReference>
<organism evidence="6 7">
    <name type="scientific">Actinomadura namibiensis</name>
    <dbReference type="NCBI Taxonomy" id="182080"/>
    <lineage>
        <taxon>Bacteria</taxon>
        <taxon>Bacillati</taxon>
        <taxon>Actinomycetota</taxon>
        <taxon>Actinomycetes</taxon>
        <taxon>Streptosporangiales</taxon>
        <taxon>Thermomonosporaceae</taxon>
        <taxon>Actinomadura</taxon>
    </lineage>
</organism>
<dbReference type="GO" id="GO:0006635">
    <property type="term" value="P:fatty acid beta-oxidation"/>
    <property type="evidence" value="ECO:0007669"/>
    <property type="project" value="TreeGrafter"/>
</dbReference>
<dbReference type="Gene3D" id="1.10.1040.10">
    <property type="entry name" value="N-(1-d-carboxylethyl)-l-norvaline Dehydrogenase, domain 2"/>
    <property type="match status" value="1"/>
</dbReference>
<evidence type="ECO:0000313" key="6">
    <source>
        <dbReference type="EMBL" id="MBA8952601.1"/>
    </source>
</evidence>
<dbReference type="InterPro" id="IPR006108">
    <property type="entry name" value="3HC_DH_C"/>
</dbReference>
<dbReference type="PANTHER" id="PTHR48075">
    <property type="entry name" value="3-HYDROXYACYL-COA DEHYDROGENASE FAMILY PROTEIN"/>
    <property type="match status" value="1"/>
</dbReference>
<dbReference type="Pfam" id="PF00725">
    <property type="entry name" value="3HCDH"/>
    <property type="match status" value="1"/>
</dbReference>
<keyword evidence="7" id="KW-1185">Reference proteome</keyword>
<accession>A0A7W3QMK7</accession>
<dbReference type="SUPFAM" id="SSF51735">
    <property type="entry name" value="NAD(P)-binding Rossmann-fold domains"/>
    <property type="match status" value="1"/>
</dbReference>
<protein>
    <submittedName>
        <fullName evidence="6">3-hydroxyacyl-CoA dehydrogenase</fullName>
    </submittedName>
</protein>
<keyword evidence="3" id="KW-0560">Oxidoreductase</keyword>
<dbReference type="PANTHER" id="PTHR48075:SF5">
    <property type="entry name" value="3-HYDROXYBUTYRYL-COA DEHYDROGENASE"/>
    <property type="match status" value="1"/>
</dbReference>
<dbReference type="Gene3D" id="3.40.50.720">
    <property type="entry name" value="NAD(P)-binding Rossmann-like Domain"/>
    <property type="match status" value="1"/>
</dbReference>
<evidence type="ECO:0000313" key="7">
    <source>
        <dbReference type="Proteomes" id="UP000572680"/>
    </source>
</evidence>
<dbReference type="InterPro" id="IPR013328">
    <property type="entry name" value="6PGD_dom2"/>
</dbReference>